<dbReference type="InterPro" id="IPR013749">
    <property type="entry name" value="PM/HMP-P_kinase-1"/>
</dbReference>
<gene>
    <name evidence="3" type="ORF">K490DRAFT_43873</name>
</gene>
<dbReference type="FunFam" id="3.40.1190.20:FF:000034">
    <property type="entry name" value="Putative hydroxymethylpyrimidine/ phosphomethylpyrimidine kinase 2"/>
    <property type="match status" value="1"/>
</dbReference>
<dbReference type="GO" id="GO:0008902">
    <property type="term" value="F:hydroxymethylpyrimidine kinase activity"/>
    <property type="evidence" value="ECO:0007669"/>
    <property type="project" value="TreeGrafter"/>
</dbReference>
<sequence>MTEKRILVIAGSDSSGGAGVEADQKVIAAHGCYAMTATTALTAQNTQGVIDIHETPSAFVRKQIDACVEDVGVDVVKTGMLASAETISVVADALRRHRIPISVIDPVMVATSGAALLHSTAMETLCTQLLPLTTILTPNLPEAQVILQHAGKPCPEPKSVDDIVTMAKGIQELGPKWVLLKGGHLPLTRDRVVSSEGSGKEIVLNVLVGDGETTILESEYIESKNTHGTGCSLASAIASRLASGMDMKQAVRTANYYIEAGIKTSKNLGKGCGPINHFHSTYTLPFSPGHFLDYLLTRPDIIEPWHSHTHHAFVQQLADGTLPLAKFKNYLVQDYLFLIQFSRANALAAYKAKSLTDINKSARIVAHIQEELNLHIKYCEGFGLSIEDIEGQEEHQACTAYTRYVLDIGQSEDWFALQIALLPCLLGYGVIARRLYNDPNTKRDGNPYWTWIANYVAEDYVQAVDTGKEIAERHAMRQSVYRIEELAKIFIHATKMEMGFWDMGSL</sequence>
<dbReference type="EMBL" id="ML978723">
    <property type="protein sequence ID" value="KAF2086708.1"/>
    <property type="molecule type" value="Genomic_DNA"/>
</dbReference>
<evidence type="ECO:0000313" key="4">
    <source>
        <dbReference type="Proteomes" id="UP000799776"/>
    </source>
</evidence>
<dbReference type="CDD" id="cd01169">
    <property type="entry name" value="HMPP_kinase"/>
    <property type="match status" value="1"/>
</dbReference>
<keyword evidence="4" id="KW-1185">Reference proteome</keyword>
<dbReference type="GO" id="GO:0008972">
    <property type="term" value="F:phosphomethylpyrimidine kinase activity"/>
    <property type="evidence" value="ECO:0007669"/>
    <property type="project" value="InterPro"/>
</dbReference>
<dbReference type="Gene3D" id="1.20.910.10">
    <property type="entry name" value="Heme oxygenase-like"/>
    <property type="match status" value="1"/>
</dbReference>
<dbReference type="Pfam" id="PF03070">
    <property type="entry name" value="TENA_THI-4"/>
    <property type="match status" value="1"/>
</dbReference>
<proteinExistence type="predicted"/>
<dbReference type="OrthoDB" id="10028886at2759"/>
<feature type="domain" description="Thiaminase-2/PQQC" evidence="1">
    <location>
        <begin position="304"/>
        <end position="503"/>
    </location>
</feature>
<evidence type="ECO:0000259" key="2">
    <source>
        <dbReference type="Pfam" id="PF08543"/>
    </source>
</evidence>
<dbReference type="InterPro" id="IPR016084">
    <property type="entry name" value="Haem_Oase-like_multi-hlx"/>
</dbReference>
<name>A0A9P4HVJ2_9PEZI</name>
<dbReference type="AlphaFoldDB" id="A0A9P4HVJ2"/>
<organism evidence="3 4">
    <name type="scientific">Saccharata proteae CBS 121410</name>
    <dbReference type="NCBI Taxonomy" id="1314787"/>
    <lineage>
        <taxon>Eukaryota</taxon>
        <taxon>Fungi</taxon>
        <taxon>Dikarya</taxon>
        <taxon>Ascomycota</taxon>
        <taxon>Pezizomycotina</taxon>
        <taxon>Dothideomycetes</taxon>
        <taxon>Dothideomycetes incertae sedis</taxon>
        <taxon>Botryosphaeriales</taxon>
        <taxon>Saccharataceae</taxon>
        <taxon>Saccharata</taxon>
    </lineage>
</organism>
<comment type="caution">
    <text evidence="3">The sequence shown here is derived from an EMBL/GenBank/DDBJ whole genome shotgun (WGS) entry which is preliminary data.</text>
</comment>
<dbReference type="SUPFAM" id="SSF53613">
    <property type="entry name" value="Ribokinase-like"/>
    <property type="match status" value="1"/>
</dbReference>
<dbReference type="GO" id="GO:0009228">
    <property type="term" value="P:thiamine biosynthetic process"/>
    <property type="evidence" value="ECO:0007669"/>
    <property type="project" value="InterPro"/>
</dbReference>
<dbReference type="Pfam" id="PF08543">
    <property type="entry name" value="Phos_pyr_kin"/>
    <property type="match status" value="1"/>
</dbReference>
<dbReference type="GO" id="GO:0050334">
    <property type="term" value="F:thiaminase activity"/>
    <property type="evidence" value="ECO:0007669"/>
    <property type="project" value="InterPro"/>
</dbReference>
<dbReference type="InterPro" id="IPR027574">
    <property type="entry name" value="Thiaminase_II"/>
</dbReference>
<accession>A0A9P4HVJ2</accession>
<dbReference type="CDD" id="cd19367">
    <property type="entry name" value="TenA_C_ScTHI20-like"/>
    <property type="match status" value="1"/>
</dbReference>
<dbReference type="GO" id="GO:0005829">
    <property type="term" value="C:cytosol"/>
    <property type="evidence" value="ECO:0007669"/>
    <property type="project" value="TreeGrafter"/>
</dbReference>
<dbReference type="InterPro" id="IPR004399">
    <property type="entry name" value="HMP/HMP-P_kinase_dom"/>
</dbReference>
<dbReference type="Proteomes" id="UP000799776">
    <property type="component" value="Unassembled WGS sequence"/>
</dbReference>
<dbReference type="PANTHER" id="PTHR20858">
    <property type="entry name" value="PHOSPHOMETHYLPYRIMIDINE KINASE"/>
    <property type="match status" value="1"/>
</dbReference>
<dbReference type="InterPro" id="IPR029056">
    <property type="entry name" value="Ribokinase-like"/>
</dbReference>
<dbReference type="PANTHER" id="PTHR20858:SF17">
    <property type="entry name" value="HYDROXYMETHYLPYRIMIDINE_PHOSPHOMETHYLPYRIMIDINE KINASE THI20-RELATED"/>
    <property type="match status" value="1"/>
</dbReference>
<dbReference type="NCBIfam" id="TIGR00097">
    <property type="entry name" value="HMP-P_kinase"/>
    <property type="match status" value="1"/>
</dbReference>
<evidence type="ECO:0000313" key="3">
    <source>
        <dbReference type="EMBL" id="KAF2086708.1"/>
    </source>
</evidence>
<dbReference type="NCBIfam" id="TIGR04306">
    <property type="entry name" value="salvage_TenA"/>
    <property type="match status" value="1"/>
</dbReference>
<feature type="domain" description="Pyridoxamine kinase/Phosphomethylpyrimidine kinase" evidence="2">
    <location>
        <begin position="13"/>
        <end position="276"/>
    </location>
</feature>
<dbReference type="FunFam" id="1.20.910.10:FF:000003">
    <property type="entry name" value="Hydroxymethylpyrimidine/phosphomethylpyrimidine kinase THI20"/>
    <property type="match status" value="1"/>
</dbReference>
<dbReference type="Gene3D" id="3.40.1190.20">
    <property type="match status" value="1"/>
</dbReference>
<reference evidence="3" key="1">
    <citation type="journal article" date="2020" name="Stud. Mycol.">
        <title>101 Dothideomycetes genomes: a test case for predicting lifestyles and emergence of pathogens.</title>
        <authorList>
            <person name="Haridas S."/>
            <person name="Albert R."/>
            <person name="Binder M."/>
            <person name="Bloem J."/>
            <person name="Labutti K."/>
            <person name="Salamov A."/>
            <person name="Andreopoulos B."/>
            <person name="Baker S."/>
            <person name="Barry K."/>
            <person name="Bills G."/>
            <person name="Bluhm B."/>
            <person name="Cannon C."/>
            <person name="Castanera R."/>
            <person name="Culley D."/>
            <person name="Daum C."/>
            <person name="Ezra D."/>
            <person name="Gonzalez J."/>
            <person name="Henrissat B."/>
            <person name="Kuo A."/>
            <person name="Liang C."/>
            <person name="Lipzen A."/>
            <person name="Lutzoni F."/>
            <person name="Magnuson J."/>
            <person name="Mondo S."/>
            <person name="Nolan M."/>
            <person name="Ohm R."/>
            <person name="Pangilinan J."/>
            <person name="Park H.-J."/>
            <person name="Ramirez L."/>
            <person name="Alfaro M."/>
            <person name="Sun H."/>
            <person name="Tritt A."/>
            <person name="Yoshinaga Y."/>
            <person name="Zwiers L.-H."/>
            <person name="Turgeon B."/>
            <person name="Goodwin S."/>
            <person name="Spatafora J."/>
            <person name="Crous P."/>
            <person name="Grigoriev I."/>
        </authorList>
    </citation>
    <scope>NUCLEOTIDE SEQUENCE</scope>
    <source>
        <strain evidence="3">CBS 121410</strain>
    </source>
</reference>
<dbReference type="InterPro" id="IPR004305">
    <property type="entry name" value="Thiaminase-2/PQQC"/>
</dbReference>
<protein>
    <submittedName>
        <fullName evidence="3">Uncharacterized protein</fullName>
    </submittedName>
</protein>
<evidence type="ECO:0000259" key="1">
    <source>
        <dbReference type="Pfam" id="PF03070"/>
    </source>
</evidence>
<dbReference type="SUPFAM" id="SSF48613">
    <property type="entry name" value="Heme oxygenase-like"/>
    <property type="match status" value="1"/>
</dbReference>